<accession>A0A0F9L186</accession>
<protein>
    <submittedName>
        <fullName evidence="1">Uncharacterized protein</fullName>
    </submittedName>
</protein>
<feature type="non-terminal residue" evidence="1">
    <location>
        <position position="28"/>
    </location>
</feature>
<gene>
    <name evidence="1" type="ORF">LCGC14_1569230</name>
</gene>
<reference evidence="1" key="1">
    <citation type="journal article" date="2015" name="Nature">
        <title>Complex archaea that bridge the gap between prokaryotes and eukaryotes.</title>
        <authorList>
            <person name="Spang A."/>
            <person name="Saw J.H."/>
            <person name="Jorgensen S.L."/>
            <person name="Zaremba-Niedzwiedzka K."/>
            <person name="Martijn J."/>
            <person name="Lind A.E."/>
            <person name="van Eijk R."/>
            <person name="Schleper C."/>
            <person name="Guy L."/>
            <person name="Ettema T.J."/>
        </authorList>
    </citation>
    <scope>NUCLEOTIDE SEQUENCE</scope>
</reference>
<sequence>MELSNSLEKKLNNLISFLRGKKVLVAFS</sequence>
<proteinExistence type="predicted"/>
<dbReference type="AlphaFoldDB" id="A0A0F9L186"/>
<organism evidence="1">
    <name type="scientific">marine sediment metagenome</name>
    <dbReference type="NCBI Taxonomy" id="412755"/>
    <lineage>
        <taxon>unclassified sequences</taxon>
        <taxon>metagenomes</taxon>
        <taxon>ecological metagenomes</taxon>
    </lineage>
</organism>
<comment type="caution">
    <text evidence="1">The sequence shown here is derived from an EMBL/GenBank/DDBJ whole genome shotgun (WGS) entry which is preliminary data.</text>
</comment>
<evidence type="ECO:0000313" key="1">
    <source>
        <dbReference type="EMBL" id="KKM27988.1"/>
    </source>
</evidence>
<dbReference type="EMBL" id="LAZR01012216">
    <property type="protein sequence ID" value="KKM27988.1"/>
    <property type="molecule type" value="Genomic_DNA"/>
</dbReference>
<name>A0A0F9L186_9ZZZZ</name>